<keyword evidence="7 9" id="KW-0413">Isomerase</keyword>
<dbReference type="OrthoDB" id="9805408at2"/>
<comment type="similarity">
    <text evidence="2 9">Belongs to the diaminopimelate epimerase family.</text>
</comment>
<dbReference type="GO" id="GO:0009089">
    <property type="term" value="P:lysine biosynthetic process via diaminopimelate"/>
    <property type="evidence" value="ECO:0007669"/>
    <property type="project" value="UniProtKB-UniRule"/>
</dbReference>
<gene>
    <name evidence="9" type="primary">dapF</name>
    <name evidence="11" type="ORF">GFC01_16675</name>
</gene>
<feature type="binding site" evidence="9">
    <location>
        <position position="65"/>
    </location>
    <ligand>
        <name>substrate</name>
    </ligand>
</feature>
<dbReference type="EC" id="5.1.1.7" evidence="3 9"/>
<dbReference type="Pfam" id="PF01678">
    <property type="entry name" value="DAP_epimerase"/>
    <property type="match status" value="2"/>
</dbReference>
<sequence>MRFYKVHGLGNDFILVDLFNQEWPPGEDLPAAARRLCHRQFGIGADGLVLIQPSRQADVHMRIINADGSEAEMCGNAIRCVAKYLYERGGMHREEIRVETGAGVMIPRLLTEGGKVKAVRVDMGPPRLERREIPMIGPPGKVVNEPLVLDGQTFYITAVSMGNPHCVLFVPDVEQVDLGGLGPGLEKHPFFPRKTNVEFVQVLNDGEVKVRVWERGAGPTLACGTGACATTVACVLNNHTGRSVHVHLPGGTLFIEWAADGHLYMTGPAEEVFCGEIPCEQTTC</sequence>
<evidence type="ECO:0000256" key="4">
    <source>
        <dbReference type="ARBA" id="ARBA00022490"/>
    </source>
</evidence>
<feature type="binding site" evidence="9">
    <location>
        <begin position="224"/>
        <end position="225"/>
    </location>
    <ligand>
        <name>substrate</name>
    </ligand>
</feature>
<dbReference type="PANTHER" id="PTHR31689:SF0">
    <property type="entry name" value="DIAMINOPIMELATE EPIMERASE"/>
    <property type="match status" value="1"/>
</dbReference>
<dbReference type="InterPro" id="IPR001653">
    <property type="entry name" value="DAP_epimerase_DapF"/>
</dbReference>
<evidence type="ECO:0000256" key="3">
    <source>
        <dbReference type="ARBA" id="ARBA00013080"/>
    </source>
</evidence>
<dbReference type="FunFam" id="3.10.310.10:FF:000004">
    <property type="entry name" value="Diaminopimelate epimerase"/>
    <property type="match status" value="1"/>
</dbReference>
<evidence type="ECO:0000256" key="10">
    <source>
        <dbReference type="PROSITE-ProRule" id="PRU10125"/>
    </source>
</evidence>
<feature type="site" description="Could be important to modulate the pK values of the two catalytic cysteine residues" evidence="9">
    <location>
        <position position="165"/>
    </location>
</feature>
<organism evidence="11 12">
    <name type="scientific">Desulfofundulus thermobenzoicus</name>
    <dbReference type="NCBI Taxonomy" id="29376"/>
    <lineage>
        <taxon>Bacteria</taxon>
        <taxon>Bacillati</taxon>
        <taxon>Bacillota</taxon>
        <taxon>Clostridia</taxon>
        <taxon>Eubacteriales</taxon>
        <taxon>Peptococcaceae</taxon>
        <taxon>Desulfofundulus</taxon>
    </lineage>
</organism>
<feature type="active site" description="Proton donor" evidence="9">
    <location>
        <position position="74"/>
    </location>
</feature>
<dbReference type="FunFam" id="3.10.310.10:FF:000001">
    <property type="entry name" value="Diaminopimelate epimerase"/>
    <property type="match status" value="1"/>
</dbReference>
<dbReference type="InterPro" id="IPR018510">
    <property type="entry name" value="DAP_epimerase_AS"/>
</dbReference>
<dbReference type="SUPFAM" id="SSF54506">
    <property type="entry name" value="Diaminopimelate epimerase-like"/>
    <property type="match status" value="1"/>
</dbReference>
<comment type="caution">
    <text evidence="9">Lacks conserved residue(s) required for the propagation of feature annotation.</text>
</comment>
<evidence type="ECO:0000256" key="7">
    <source>
        <dbReference type="ARBA" id="ARBA00023235"/>
    </source>
</evidence>
<accession>A0A6N7IUV2</accession>
<dbReference type="Gene3D" id="3.10.310.10">
    <property type="entry name" value="Diaminopimelate Epimerase, Chain A, domain 1"/>
    <property type="match status" value="2"/>
</dbReference>
<dbReference type="AlphaFoldDB" id="A0A6N7IUV2"/>
<feature type="active site" description="Proton acceptor" evidence="9">
    <location>
        <position position="223"/>
    </location>
</feature>
<dbReference type="PANTHER" id="PTHR31689">
    <property type="entry name" value="DIAMINOPIMELATE EPIMERASE, CHLOROPLASTIC"/>
    <property type="match status" value="1"/>
</dbReference>
<feature type="active site" evidence="10">
    <location>
        <position position="74"/>
    </location>
</feature>
<feature type="binding site" evidence="9">
    <location>
        <position position="196"/>
    </location>
    <ligand>
        <name>substrate</name>
    </ligand>
</feature>
<feature type="binding site" evidence="9">
    <location>
        <begin position="214"/>
        <end position="215"/>
    </location>
    <ligand>
        <name>substrate</name>
    </ligand>
</feature>
<name>A0A6N7IUV2_9FIRM</name>
<dbReference type="NCBIfam" id="TIGR00652">
    <property type="entry name" value="DapF"/>
    <property type="match status" value="1"/>
</dbReference>
<evidence type="ECO:0000256" key="2">
    <source>
        <dbReference type="ARBA" id="ARBA00010219"/>
    </source>
</evidence>
<reference evidence="11 12" key="1">
    <citation type="submission" date="2019-10" db="EMBL/GenBank/DDBJ databases">
        <title>Comparative genomics of sulfur disproportionating microorganisms.</title>
        <authorList>
            <person name="Ward L.M."/>
            <person name="Bertran E."/>
            <person name="Johnston D."/>
        </authorList>
    </citation>
    <scope>NUCLEOTIDE SEQUENCE [LARGE SCALE GENOMIC DNA]</scope>
    <source>
        <strain evidence="11 12">DSM 14055</strain>
    </source>
</reference>
<keyword evidence="5 9" id="KW-0028">Amino-acid biosynthesis</keyword>
<comment type="caution">
    <text evidence="11">The sequence shown here is derived from an EMBL/GenBank/DDBJ whole genome shotgun (WGS) entry which is preliminary data.</text>
</comment>
<dbReference type="GO" id="GO:0008837">
    <property type="term" value="F:diaminopimelate epimerase activity"/>
    <property type="evidence" value="ECO:0007669"/>
    <property type="project" value="UniProtKB-UniRule"/>
</dbReference>
<dbReference type="EMBL" id="WHYR01000073">
    <property type="protein sequence ID" value="MQL53860.1"/>
    <property type="molecule type" value="Genomic_DNA"/>
</dbReference>
<dbReference type="HAMAP" id="MF_00197">
    <property type="entry name" value="DAP_epimerase"/>
    <property type="match status" value="1"/>
</dbReference>
<dbReference type="UniPathway" id="UPA00034">
    <property type="reaction ID" value="UER00025"/>
</dbReference>
<feature type="site" description="Could be important to modulate the pK values of the two catalytic cysteine residues" evidence="9">
    <location>
        <position position="214"/>
    </location>
</feature>
<dbReference type="Proteomes" id="UP000441717">
    <property type="component" value="Unassembled WGS sequence"/>
</dbReference>
<comment type="subcellular location">
    <subcellularLocation>
        <location evidence="9">Cytoplasm</location>
    </subcellularLocation>
</comment>
<comment type="catalytic activity">
    <reaction evidence="8 9">
        <text>(2S,6S)-2,6-diaminopimelate = meso-2,6-diaminopimelate</text>
        <dbReference type="Rhea" id="RHEA:15393"/>
        <dbReference type="ChEBI" id="CHEBI:57609"/>
        <dbReference type="ChEBI" id="CHEBI:57791"/>
        <dbReference type="EC" id="5.1.1.7"/>
    </reaction>
</comment>
<evidence type="ECO:0000313" key="11">
    <source>
        <dbReference type="EMBL" id="MQL53860.1"/>
    </source>
</evidence>
<feature type="binding site" evidence="9">
    <location>
        <position position="11"/>
    </location>
    <ligand>
        <name>substrate</name>
    </ligand>
</feature>
<evidence type="ECO:0000256" key="1">
    <source>
        <dbReference type="ARBA" id="ARBA00005196"/>
    </source>
</evidence>
<protein>
    <recommendedName>
        <fullName evidence="3 9">Diaminopimelate epimerase</fullName>
        <shortName evidence="9">DAP epimerase</shortName>
        <ecNumber evidence="3 9">5.1.1.7</ecNumber>
    </recommendedName>
    <alternativeName>
        <fullName evidence="9">PLP-independent amino acid racemase</fullName>
    </alternativeName>
</protein>
<feature type="binding site" evidence="9">
    <location>
        <begin position="75"/>
        <end position="76"/>
    </location>
    <ligand>
        <name>substrate</name>
    </ligand>
</feature>
<comment type="function">
    <text evidence="9">Catalyzes the stereoinversion of LL-2,6-diaminopimelate (L,L-DAP) to meso-diaminopimelate (meso-DAP), a precursor of L-lysine and an essential component of the bacterial peptidoglycan.</text>
</comment>
<proteinExistence type="inferred from homology"/>
<evidence type="ECO:0000256" key="8">
    <source>
        <dbReference type="ARBA" id="ARBA00051712"/>
    </source>
</evidence>
<feature type="binding site" evidence="9">
    <location>
        <position position="163"/>
    </location>
    <ligand>
        <name>substrate</name>
    </ligand>
</feature>
<dbReference type="PROSITE" id="PS01326">
    <property type="entry name" value="DAP_EPIMERASE"/>
    <property type="match status" value="1"/>
</dbReference>
<evidence type="ECO:0000313" key="12">
    <source>
        <dbReference type="Proteomes" id="UP000441717"/>
    </source>
</evidence>
<evidence type="ECO:0000256" key="5">
    <source>
        <dbReference type="ARBA" id="ARBA00022605"/>
    </source>
</evidence>
<dbReference type="GO" id="GO:0005829">
    <property type="term" value="C:cytosol"/>
    <property type="evidence" value="ECO:0007669"/>
    <property type="project" value="TreeGrafter"/>
</dbReference>
<keyword evidence="6 9" id="KW-0457">Lysine biosynthesis</keyword>
<dbReference type="RefSeq" id="WP_152948313.1">
    <property type="nucleotide sequence ID" value="NZ_WHYR01000073.1"/>
</dbReference>
<keyword evidence="4 9" id="KW-0963">Cytoplasm</keyword>
<comment type="subunit">
    <text evidence="9">Homodimer.</text>
</comment>
<evidence type="ECO:0000256" key="9">
    <source>
        <dbReference type="HAMAP-Rule" id="MF_00197"/>
    </source>
</evidence>
<comment type="pathway">
    <text evidence="1 9">Amino-acid biosynthesis; L-lysine biosynthesis via DAP pathway; DL-2,6-diaminopimelate from LL-2,6-diaminopimelate: step 1/1.</text>
</comment>
<evidence type="ECO:0000256" key="6">
    <source>
        <dbReference type="ARBA" id="ARBA00023154"/>
    </source>
</evidence>
<keyword evidence="12" id="KW-1185">Reference proteome</keyword>